<dbReference type="Pfam" id="PF00491">
    <property type="entry name" value="Arginase"/>
    <property type="match status" value="1"/>
</dbReference>
<evidence type="ECO:0000256" key="1">
    <source>
        <dbReference type="ARBA" id="ARBA00022723"/>
    </source>
</evidence>
<dbReference type="eggNOG" id="COG0010">
    <property type="taxonomic scope" value="Bacteria"/>
</dbReference>
<name>D0MJ24_RHOM4</name>
<evidence type="ECO:0000256" key="7">
    <source>
        <dbReference type="RuleBase" id="RU003684"/>
    </source>
</evidence>
<feature type="binding site" evidence="5">
    <location>
        <position position="157"/>
    </location>
    <ligand>
        <name>Mn(2+)</name>
        <dbReference type="ChEBI" id="CHEBI:29035"/>
        <label>1</label>
    </ligand>
</feature>
<evidence type="ECO:0000313" key="9">
    <source>
        <dbReference type="Proteomes" id="UP000002221"/>
    </source>
</evidence>
<dbReference type="KEGG" id="rmr:Rmar_1596"/>
<gene>
    <name evidence="8" type="ordered locus">Rmar_1596</name>
</gene>
<feature type="binding site" evidence="5">
    <location>
        <position position="132"/>
    </location>
    <ligand>
        <name>Mn(2+)</name>
        <dbReference type="ChEBI" id="CHEBI:29035"/>
        <label>1</label>
    </ligand>
</feature>
<dbReference type="PANTHER" id="PTHR11358:SF35">
    <property type="entry name" value="FORMIMIDOYLGLUTAMASE"/>
    <property type="match status" value="1"/>
</dbReference>
<dbReference type="GO" id="GO:0008783">
    <property type="term" value="F:agmatinase activity"/>
    <property type="evidence" value="ECO:0007669"/>
    <property type="project" value="TreeGrafter"/>
</dbReference>
<comment type="similarity">
    <text evidence="6 7">Belongs to the arginase family.</text>
</comment>
<dbReference type="CDD" id="cd09988">
    <property type="entry name" value="Formimidoylglutamase"/>
    <property type="match status" value="1"/>
</dbReference>
<dbReference type="GO" id="GO:0033389">
    <property type="term" value="P:putrescine biosynthetic process from arginine, via agmatine"/>
    <property type="evidence" value="ECO:0007669"/>
    <property type="project" value="TreeGrafter"/>
</dbReference>
<keyword evidence="9" id="KW-1185">Reference proteome</keyword>
<accession>D0MJ24</accession>
<dbReference type="EMBL" id="CP001807">
    <property type="protein sequence ID" value="ACY48482.1"/>
    <property type="molecule type" value="Genomic_DNA"/>
</dbReference>
<dbReference type="PIRSF" id="PIRSF036979">
    <property type="entry name" value="Arginase"/>
    <property type="match status" value="1"/>
</dbReference>
<dbReference type="Proteomes" id="UP000002221">
    <property type="component" value="Chromosome"/>
</dbReference>
<dbReference type="GO" id="GO:0006547">
    <property type="term" value="P:L-histidine metabolic process"/>
    <property type="evidence" value="ECO:0007669"/>
    <property type="project" value="UniProtKB-KW"/>
</dbReference>
<dbReference type="HOGENOM" id="CLU_039478_2_0_10"/>
<keyword evidence="2 7" id="KW-0378">Hydrolase</keyword>
<evidence type="ECO:0000256" key="2">
    <source>
        <dbReference type="ARBA" id="ARBA00022801"/>
    </source>
</evidence>
<dbReference type="AlphaFoldDB" id="D0MJ24"/>
<comment type="cofactor">
    <cofactor evidence="5">
        <name>Mn(2+)</name>
        <dbReference type="ChEBI" id="CHEBI:29035"/>
    </cofactor>
    <text evidence="5">Binds 2 manganese ions per subunit.</text>
</comment>
<dbReference type="PANTHER" id="PTHR11358">
    <property type="entry name" value="ARGINASE/AGMATINASE"/>
    <property type="match status" value="1"/>
</dbReference>
<evidence type="ECO:0000313" key="8">
    <source>
        <dbReference type="EMBL" id="ACY48482.1"/>
    </source>
</evidence>
<keyword evidence="1 5" id="KW-0479">Metal-binding</keyword>
<evidence type="ECO:0000256" key="5">
    <source>
        <dbReference type="PIRSR" id="PIRSR036979-1"/>
    </source>
</evidence>
<dbReference type="PROSITE" id="PS01053">
    <property type="entry name" value="ARGINASE_1"/>
    <property type="match status" value="1"/>
</dbReference>
<dbReference type="Gene3D" id="3.40.800.10">
    <property type="entry name" value="Ureohydrolase domain"/>
    <property type="match status" value="1"/>
</dbReference>
<proteinExistence type="inferred from homology"/>
<dbReference type="InterPro" id="IPR006035">
    <property type="entry name" value="Ureohydrolase"/>
</dbReference>
<reference evidence="8 9" key="1">
    <citation type="journal article" date="2009" name="Stand. Genomic Sci.">
        <title>Complete genome sequence of Rhodothermus marinus type strain (R-10).</title>
        <authorList>
            <person name="Nolan M."/>
            <person name="Tindall B.J."/>
            <person name="Pomrenke H."/>
            <person name="Lapidus A."/>
            <person name="Copeland A."/>
            <person name="Glavina Del Rio T."/>
            <person name="Lucas S."/>
            <person name="Chen F."/>
            <person name="Tice H."/>
            <person name="Cheng J.F."/>
            <person name="Saunders E."/>
            <person name="Han C."/>
            <person name="Bruce D."/>
            <person name="Goodwin L."/>
            <person name="Chain P."/>
            <person name="Pitluck S."/>
            <person name="Ovchinikova G."/>
            <person name="Pati A."/>
            <person name="Ivanova N."/>
            <person name="Mavromatis K."/>
            <person name="Chen A."/>
            <person name="Palaniappan K."/>
            <person name="Land M."/>
            <person name="Hauser L."/>
            <person name="Chang Y.J."/>
            <person name="Jeffries C.D."/>
            <person name="Brettin T."/>
            <person name="Goker M."/>
            <person name="Bristow J."/>
            <person name="Eisen J.A."/>
            <person name="Markowitz V."/>
            <person name="Hugenholtz P."/>
            <person name="Kyrpides N.C."/>
            <person name="Klenk H.P."/>
            <person name="Detter J.C."/>
        </authorList>
    </citation>
    <scope>NUCLEOTIDE SEQUENCE [LARGE SCALE GENOMIC DNA]</scope>
    <source>
        <strain evidence="9">ATCC 43812 / DSM 4252 / R-10</strain>
    </source>
</reference>
<sequence>MTLPPDAFLPPPEPSDPWDPTDLRVGQLLGRAVRSVEAARIVLVGFPSDTGVRRNGGRPGAREAPRAIREAFYRLTPDPRSGKAFTELLAHTFDLGDLRPRRTLEASQEYFGQLMAPLLREGKRLVILGGGHETAYAHFLAYVHAEQSVHILNWDAHADVRPLRDGRAHSGSPFRQALTHPSRRCRSYTVAGLLPHSVAPEHLHFLHEQHAHYVWRDALTADRITDLYHQARAPLMVSFDLDAVDQAFAPGVSAPSVDGMDPEHWLQAAYEAGRCPAVRSIDLVECNPRLDRDRQTVRLAALTLWTFFCGLAERIF</sequence>
<evidence type="ECO:0000256" key="4">
    <source>
        <dbReference type="ARBA" id="ARBA00023211"/>
    </source>
</evidence>
<dbReference type="STRING" id="518766.Rmar_1596"/>
<keyword evidence="4 5" id="KW-0464">Manganese</keyword>
<feature type="binding site" evidence="5">
    <location>
        <position position="240"/>
    </location>
    <ligand>
        <name>Mn(2+)</name>
        <dbReference type="ChEBI" id="CHEBI:29035"/>
        <label>1</label>
    </ligand>
</feature>
<keyword evidence="3" id="KW-0369">Histidine metabolism</keyword>
<dbReference type="InterPro" id="IPR020855">
    <property type="entry name" value="Ureohydrolase_Mn_BS"/>
</dbReference>
<protein>
    <submittedName>
        <fullName evidence="8">Arginase/agmatinase/formiminoglutamase</fullName>
    </submittedName>
</protein>
<dbReference type="PROSITE" id="PS51409">
    <property type="entry name" value="ARGINASE_2"/>
    <property type="match status" value="1"/>
</dbReference>
<dbReference type="OrthoDB" id="9788689at2"/>
<dbReference type="RefSeq" id="WP_012844093.1">
    <property type="nucleotide sequence ID" value="NC_013501.1"/>
</dbReference>
<dbReference type="GO" id="GO:0046872">
    <property type="term" value="F:metal ion binding"/>
    <property type="evidence" value="ECO:0007669"/>
    <property type="project" value="UniProtKB-KW"/>
</dbReference>
<feature type="binding site" evidence="5">
    <location>
        <position position="242"/>
    </location>
    <ligand>
        <name>Mn(2+)</name>
        <dbReference type="ChEBI" id="CHEBI:29035"/>
        <label>1</label>
    </ligand>
</feature>
<feature type="binding site" evidence="5">
    <location>
        <position position="155"/>
    </location>
    <ligand>
        <name>Mn(2+)</name>
        <dbReference type="ChEBI" id="CHEBI:29035"/>
        <label>1</label>
    </ligand>
</feature>
<evidence type="ECO:0000256" key="6">
    <source>
        <dbReference type="PROSITE-ProRule" id="PRU00742"/>
    </source>
</evidence>
<organism evidence="8 9">
    <name type="scientific">Rhodothermus marinus (strain ATCC 43812 / DSM 4252 / R-10)</name>
    <name type="common">Rhodothermus obamensis</name>
    <dbReference type="NCBI Taxonomy" id="518766"/>
    <lineage>
        <taxon>Bacteria</taxon>
        <taxon>Pseudomonadati</taxon>
        <taxon>Rhodothermota</taxon>
        <taxon>Rhodothermia</taxon>
        <taxon>Rhodothermales</taxon>
        <taxon>Rhodothermaceae</taxon>
        <taxon>Rhodothermus</taxon>
    </lineage>
</organism>
<feature type="binding site" evidence="5">
    <location>
        <position position="159"/>
    </location>
    <ligand>
        <name>Mn(2+)</name>
        <dbReference type="ChEBI" id="CHEBI:29035"/>
        <label>1</label>
    </ligand>
</feature>
<dbReference type="InterPro" id="IPR023696">
    <property type="entry name" value="Ureohydrolase_dom_sf"/>
</dbReference>
<dbReference type="SUPFAM" id="SSF52768">
    <property type="entry name" value="Arginase/deacetylase"/>
    <property type="match status" value="1"/>
</dbReference>
<evidence type="ECO:0000256" key="3">
    <source>
        <dbReference type="ARBA" id="ARBA00022808"/>
    </source>
</evidence>